<organism evidence="2">
    <name type="scientific">viral metagenome</name>
    <dbReference type="NCBI Taxonomy" id="1070528"/>
    <lineage>
        <taxon>unclassified sequences</taxon>
        <taxon>metagenomes</taxon>
        <taxon>organismal metagenomes</taxon>
    </lineage>
</organism>
<proteinExistence type="predicted"/>
<gene>
    <name evidence="2" type="ORF">MM415B02581_0009</name>
</gene>
<feature type="region of interest" description="Disordered" evidence="1">
    <location>
        <begin position="1"/>
        <end position="23"/>
    </location>
</feature>
<dbReference type="AlphaFoldDB" id="A0A6M3L6V3"/>
<accession>A0A6M3L6V3</accession>
<dbReference type="EMBL" id="MT142833">
    <property type="protein sequence ID" value="QJA89251.1"/>
    <property type="molecule type" value="Genomic_DNA"/>
</dbReference>
<protein>
    <submittedName>
        <fullName evidence="2">Uncharacterized protein</fullName>
    </submittedName>
</protein>
<evidence type="ECO:0000313" key="2">
    <source>
        <dbReference type="EMBL" id="QJA89251.1"/>
    </source>
</evidence>
<name>A0A6M3L6V3_9ZZZZ</name>
<evidence type="ECO:0000256" key="1">
    <source>
        <dbReference type="SAM" id="MobiDB-lite"/>
    </source>
</evidence>
<sequence length="253" mass="28289">MENEKAPVEDGKGTVTAPNLAGFDSPEKLAKEYEQLKDNYTNLHSKLGQQGSELGKLREDYFKTQGMLEAMKTEKATPAASITLNEISEKVDNGELTYGEGLVLQAKANAKELESRMKAERESILGEINRQQRIQDYLTKHPDYEELYTSGKLGKWISQGMPGEQAYEHFHMEKTKSDLELTRSDFDKKIQDALERGRQEGLRMAKGEKIATRVIGSPESHLQGGGPAKLPETDEEWTQRGMQLLAKIRGAGS</sequence>
<feature type="compositionally biased region" description="Basic and acidic residues" evidence="1">
    <location>
        <begin position="1"/>
        <end position="12"/>
    </location>
</feature>
<reference evidence="2" key="1">
    <citation type="submission" date="2020-03" db="EMBL/GenBank/DDBJ databases">
        <title>The deep terrestrial virosphere.</title>
        <authorList>
            <person name="Holmfeldt K."/>
            <person name="Nilsson E."/>
            <person name="Simone D."/>
            <person name="Lopez-Fernandez M."/>
            <person name="Wu X."/>
            <person name="de Brujin I."/>
            <person name="Lundin D."/>
            <person name="Andersson A."/>
            <person name="Bertilsson S."/>
            <person name="Dopson M."/>
        </authorList>
    </citation>
    <scope>NUCLEOTIDE SEQUENCE</scope>
    <source>
        <strain evidence="2">MM415B02581</strain>
    </source>
</reference>
<feature type="region of interest" description="Disordered" evidence="1">
    <location>
        <begin position="207"/>
        <end position="237"/>
    </location>
</feature>